<keyword evidence="5" id="KW-0503">Monooxygenase</keyword>
<organism evidence="5 6">
    <name type="scientific">Amycolatopsis nalaikhensis</name>
    <dbReference type="NCBI Taxonomy" id="715472"/>
    <lineage>
        <taxon>Bacteria</taxon>
        <taxon>Bacillati</taxon>
        <taxon>Actinomycetota</taxon>
        <taxon>Actinomycetes</taxon>
        <taxon>Pseudonocardiales</taxon>
        <taxon>Pseudonocardiaceae</taxon>
        <taxon>Amycolatopsis</taxon>
    </lineage>
</organism>
<dbReference type="Proteomes" id="UP001227101">
    <property type="component" value="Chromosome"/>
</dbReference>
<feature type="domain" description="FAD-binding" evidence="4">
    <location>
        <begin position="2"/>
        <end position="191"/>
    </location>
</feature>
<evidence type="ECO:0000313" key="6">
    <source>
        <dbReference type="Proteomes" id="UP001227101"/>
    </source>
</evidence>
<dbReference type="SUPFAM" id="SSF51905">
    <property type="entry name" value="FAD/NAD(P)-binding domain"/>
    <property type="match status" value="1"/>
</dbReference>
<evidence type="ECO:0000259" key="4">
    <source>
        <dbReference type="Pfam" id="PF01494"/>
    </source>
</evidence>
<dbReference type="EMBL" id="CP127173">
    <property type="protein sequence ID" value="WIV58091.1"/>
    <property type="molecule type" value="Genomic_DNA"/>
</dbReference>
<protein>
    <submittedName>
        <fullName evidence="5">FAD-dependent monooxygenase</fullName>
    </submittedName>
</protein>
<dbReference type="RefSeq" id="WP_285455417.1">
    <property type="nucleotide sequence ID" value="NZ_CP127173.1"/>
</dbReference>
<dbReference type="InterPro" id="IPR050641">
    <property type="entry name" value="RIFMO-like"/>
</dbReference>
<gene>
    <name evidence="5" type="ORF">QP939_05330</name>
</gene>
<dbReference type="PANTHER" id="PTHR43004:SF19">
    <property type="entry name" value="BINDING MONOOXYGENASE, PUTATIVE (JCVI)-RELATED"/>
    <property type="match status" value="1"/>
</dbReference>
<name>A0ABY8XRF2_9PSEU</name>
<dbReference type="InterPro" id="IPR002938">
    <property type="entry name" value="FAD-bd"/>
</dbReference>
<evidence type="ECO:0000313" key="5">
    <source>
        <dbReference type="EMBL" id="WIV58091.1"/>
    </source>
</evidence>
<keyword evidence="5" id="KW-0560">Oxidoreductase</keyword>
<accession>A0ABY8XRF2</accession>
<dbReference type="Gene3D" id="3.50.50.60">
    <property type="entry name" value="FAD/NAD(P)-binding domain"/>
    <property type="match status" value="1"/>
</dbReference>
<proteinExistence type="predicted"/>
<sequence>MDTEVLIVGGGPVGLTARALLGRWGVRTLLVEKRRELSPFPRSRLVNVRSMEIYRALGLDAAITAVAFAREYGRVRFRDTLSGPDLASAPMLGVHDPVPASPALGVVTSQDRLEPVLLAAADSPVRFGTALVDVVEEADDVRAVLDDGTEVHADFVLAADGAKSTVRDRLGIGTEGPGSLGTFTTAVFDADLGGLPPTGVCFTPHGTLTPLYPEGGWAWFGPTVPDADWPAVVSRALGAEVPVEVRRVQRWEMSAFVATGFRRGRVLLAGDTAHAVPPIGGLGMNTGVADVHNVCWKLAGVLRGWAGTCLLDTYEAERHPVAHRTLTQAVANARRTMAVRDGEVPWSEQYFAQLGLVLGVAYRSSAVLDPGELAEPGTDYVPTLRPGHRMPHFWLAPGRSTLDACREGFALFTTAGGAPAGSWPLHVERVTEEQLGMRGALLVRPDGHIGARLADVAELPGALAAITSAEAHSPTR</sequence>
<keyword evidence="3" id="KW-0274">FAD</keyword>
<dbReference type="PANTHER" id="PTHR43004">
    <property type="entry name" value="TRK SYSTEM POTASSIUM UPTAKE PROTEIN"/>
    <property type="match status" value="1"/>
</dbReference>
<dbReference type="PRINTS" id="PR00420">
    <property type="entry name" value="RNGMNOXGNASE"/>
</dbReference>
<dbReference type="Gene3D" id="3.30.9.10">
    <property type="entry name" value="D-Amino Acid Oxidase, subunit A, domain 2"/>
    <property type="match status" value="1"/>
</dbReference>
<evidence type="ECO:0000256" key="2">
    <source>
        <dbReference type="ARBA" id="ARBA00022630"/>
    </source>
</evidence>
<keyword evidence="2" id="KW-0285">Flavoprotein</keyword>
<dbReference type="Pfam" id="PF21274">
    <property type="entry name" value="Rng_hyd_C"/>
    <property type="match status" value="1"/>
</dbReference>
<dbReference type="GO" id="GO:0004497">
    <property type="term" value="F:monooxygenase activity"/>
    <property type="evidence" value="ECO:0007669"/>
    <property type="project" value="UniProtKB-KW"/>
</dbReference>
<dbReference type="Gene3D" id="3.40.30.120">
    <property type="match status" value="1"/>
</dbReference>
<comment type="cofactor">
    <cofactor evidence="1">
        <name>FAD</name>
        <dbReference type="ChEBI" id="CHEBI:57692"/>
    </cofactor>
</comment>
<evidence type="ECO:0000256" key="3">
    <source>
        <dbReference type="ARBA" id="ARBA00022827"/>
    </source>
</evidence>
<reference evidence="5 6" key="1">
    <citation type="submission" date="2023-06" db="EMBL/GenBank/DDBJ databases">
        <authorList>
            <person name="Oyuntsetseg B."/>
            <person name="Kim S.B."/>
        </authorList>
    </citation>
    <scope>NUCLEOTIDE SEQUENCE [LARGE SCALE GENOMIC DNA]</scope>
    <source>
        <strain evidence="5 6">2-2</strain>
    </source>
</reference>
<keyword evidence="6" id="KW-1185">Reference proteome</keyword>
<feature type="domain" description="FAD-binding" evidence="4">
    <location>
        <begin position="240"/>
        <end position="328"/>
    </location>
</feature>
<evidence type="ECO:0000256" key="1">
    <source>
        <dbReference type="ARBA" id="ARBA00001974"/>
    </source>
</evidence>
<dbReference type="Pfam" id="PF01494">
    <property type="entry name" value="FAD_binding_3"/>
    <property type="match status" value="2"/>
</dbReference>
<dbReference type="InterPro" id="IPR036188">
    <property type="entry name" value="FAD/NAD-bd_sf"/>
</dbReference>